<feature type="region of interest" description="Disordered" evidence="3">
    <location>
        <begin position="1"/>
        <end position="38"/>
    </location>
</feature>
<keyword evidence="6" id="KW-1185">Reference proteome</keyword>
<evidence type="ECO:0000256" key="3">
    <source>
        <dbReference type="SAM" id="MobiDB-lite"/>
    </source>
</evidence>
<accession>A0ABP9SUT0</accession>
<reference evidence="6" key="1">
    <citation type="journal article" date="2019" name="Int. J. Syst. Evol. Microbiol.">
        <title>The Global Catalogue of Microorganisms (GCM) 10K type strain sequencing project: providing services to taxonomists for standard genome sequencing and annotation.</title>
        <authorList>
            <consortium name="The Broad Institute Genomics Platform"/>
            <consortium name="The Broad Institute Genome Sequencing Center for Infectious Disease"/>
            <person name="Wu L."/>
            <person name="Ma J."/>
        </authorList>
    </citation>
    <scope>NUCLEOTIDE SEQUENCE [LARGE SCALE GENOMIC DNA]</scope>
    <source>
        <strain evidence="6">JCM 18304</strain>
    </source>
</reference>
<keyword evidence="1" id="KW-0808">Transferase</keyword>
<dbReference type="PANTHER" id="PTHR43793:SF2">
    <property type="entry name" value="BIFUNCTIONAL PROTEIN HLDE"/>
    <property type="match status" value="1"/>
</dbReference>
<feature type="domain" description="Cytidyltransferase-like" evidence="4">
    <location>
        <begin position="78"/>
        <end position="177"/>
    </location>
</feature>
<dbReference type="Gene3D" id="3.40.50.620">
    <property type="entry name" value="HUPs"/>
    <property type="match status" value="1"/>
</dbReference>
<proteinExistence type="predicted"/>
<evidence type="ECO:0000256" key="1">
    <source>
        <dbReference type="ARBA" id="ARBA00022679"/>
    </source>
</evidence>
<comment type="caution">
    <text evidence="5">The sequence shown here is derived from an EMBL/GenBank/DDBJ whole genome shotgun (WGS) entry which is preliminary data.</text>
</comment>
<dbReference type="Proteomes" id="UP001501570">
    <property type="component" value="Unassembled WGS sequence"/>
</dbReference>
<keyword evidence="2" id="KW-0548">Nucleotidyltransferase</keyword>
<dbReference type="RefSeq" id="WP_345639073.1">
    <property type="nucleotide sequence ID" value="NZ_BAABJQ010000050.1"/>
</dbReference>
<evidence type="ECO:0000259" key="4">
    <source>
        <dbReference type="Pfam" id="PF01467"/>
    </source>
</evidence>
<dbReference type="PANTHER" id="PTHR43793">
    <property type="entry name" value="FAD SYNTHASE"/>
    <property type="match status" value="1"/>
</dbReference>
<dbReference type="InterPro" id="IPR050385">
    <property type="entry name" value="Archaeal_FAD_synthase"/>
</dbReference>
<organism evidence="5 6">
    <name type="scientific">Rugosimonospora acidiphila</name>
    <dbReference type="NCBI Taxonomy" id="556531"/>
    <lineage>
        <taxon>Bacteria</taxon>
        <taxon>Bacillati</taxon>
        <taxon>Actinomycetota</taxon>
        <taxon>Actinomycetes</taxon>
        <taxon>Micromonosporales</taxon>
        <taxon>Micromonosporaceae</taxon>
        <taxon>Rugosimonospora</taxon>
    </lineage>
</organism>
<dbReference type="InterPro" id="IPR004821">
    <property type="entry name" value="Cyt_trans-like"/>
</dbReference>
<evidence type="ECO:0000313" key="5">
    <source>
        <dbReference type="EMBL" id="GAA5201486.1"/>
    </source>
</evidence>
<sequence>MQPKTGNETPEERPAGTARPTDQGAADPSVRPRLGVMRPDGGVFEDASNFEERFVPSYSAISQIVEALRVLGLKVVLTSGTFDMLHEGHSRYLEAARKFGDFLIVGVDSDEKVRRRKGPGRPAVPEAERLRMVTHQRGVGLVTLKNADDPRWALIDAVRPDVLVATKETYRPEETAELESKYCGRVEILERMATISTSARLRLLVLKQVRQLLADAEAGDEGEDE</sequence>
<name>A0ABP9SUT0_9ACTN</name>
<evidence type="ECO:0000256" key="2">
    <source>
        <dbReference type="ARBA" id="ARBA00022695"/>
    </source>
</evidence>
<dbReference type="InterPro" id="IPR014729">
    <property type="entry name" value="Rossmann-like_a/b/a_fold"/>
</dbReference>
<protein>
    <recommendedName>
        <fullName evidence="4">Cytidyltransferase-like domain-containing protein</fullName>
    </recommendedName>
</protein>
<dbReference type="Pfam" id="PF01467">
    <property type="entry name" value="CTP_transf_like"/>
    <property type="match status" value="1"/>
</dbReference>
<evidence type="ECO:0000313" key="6">
    <source>
        <dbReference type="Proteomes" id="UP001501570"/>
    </source>
</evidence>
<dbReference type="NCBIfam" id="TIGR00125">
    <property type="entry name" value="cyt_tran_rel"/>
    <property type="match status" value="1"/>
</dbReference>
<dbReference type="EMBL" id="BAABJQ010000050">
    <property type="protein sequence ID" value="GAA5201486.1"/>
    <property type="molecule type" value="Genomic_DNA"/>
</dbReference>
<gene>
    <name evidence="5" type="ORF">GCM10023322_81560</name>
</gene>
<dbReference type="SUPFAM" id="SSF52374">
    <property type="entry name" value="Nucleotidylyl transferase"/>
    <property type="match status" value="1"/>
</dbReference>